<accession>B8GG56</accession>
<dbReference type="InterPro" id="IPR045090">
    <property type="entry name" value="Pept_M3A_M3B"/>
</dbReference>
<dbReference type="eggNOG" id="arCOG04758">
    <property type="taxonomic scope" value="Archaea"/>
</dbReference>
<comment type="similarity">
    <text evidence="2">Belongs to the peptidase M3 family.</text>
</comment>
<evidence type="ECO:0000313" key="9">
    <source>
        <dbReference type="EMBL" id="ACL16130.1"/>
    </source>
</evidence>
<dbReference type="RefSeq" id="WP_012617449.1">
    <property type="nucleotide sequence ID" value="NC_011832.1"/>
</dbReference>
<dbReference type="OrthoDB" id="110158at2157"/>
<dbReference type="EC" id="3.4.24.15" evidence="9"/>
<protein>
    <submittedName>
        <fullName evidence="9">Thimet oligopeptidase</fullName>
        <ecNumber evidence="9">3.4.24.15</ecNumber>
    </submittedName>
</protein>
<keyword evidence="6" id="KW-0862">Zinc</keyword>
<dbReference type="Gene3D" id="3.40.390.10">
    <property type="entry name" value="Collagenase (Catalytic Domain)"/>
    <property type="match status" value="1"/>
</dbReference>
<dbReference type="EMBL" id="CP001338">
    <property type="protein sequence ID" value="ACL16130.1"/>
    <property type="molecule type" value="Genomic_DNA"/>
</dbReference>
<dbReference type="SUPFAM" id="SSF55486">
    <property type="entry name" value="Metalloproteases ('zincins'), catalytic domain"/>
    <property type="match status" value="1"/>
</dbReference>
<gene>
    <name evidence="9" type="ordered locus">Mpal_0768</name>
</gene>
<dbReference type="PROSITE" id="PS51257">
    <property type="entry name" value="PROKAR_LIPOPROTEIN"/>
    <property type="match status" value="1"/>
</dbReference>
<evidence type="ECO:0000259" key="8">
    <source>
        <dbReference type="Pfam" id="PF01432"/>
    </source>
</evidence>
<sequence precursor="true">MPPRLRTIRYYPVTAGVVALLVALLMIAGCLQDGTSADSEQNRTTPAAPIQTRYSTGEITRINDQAEEEATASLNAIAAIPPGERTVENTLLAYDRILSDYNDAIGPLTLMRYVYPDPAIAAEGSEVATSSQIFLNGVTTRRDLYSALKGQVPQTPDEVRLYNETIREFEHNGLRLPDDRLARVREMRANLSSLESQYLFNLNNDTTTLEFTEEELTGVPAATIATFKKTPQGTCIVTTKYPDYTSVMANADRSETRKKMYAAYFNRQAEANTALLEQAIDLRRQIAQELGYATWADFQLDGRMAKSTGTVMTFLTTLQEPLREKTREEFTGLLAIKKGLDPQATTVDPWDIMYLQEIRKKQQYAYNDDEVREYFPMDNVLQGLFSIYGTLFGIGFDEVKGAPVWSPEVRLFRVRNLSDNATVGYLYLDLYPRDGKDAWFSESDVIKGRQNNGSYQVPVAAIIANFQAPSGDKPSLLTPYDLETLFHESGHAMHSLLTTAPYGTMSGTSVEWDFVETPSQALEEWVWDPQLLESISGHYTNTSQKIPADLRDRVIAAQQASMGSDYSNRMEKSLEDMRFHTAAEPVNVTEVSYQTYEEVMGIPQLAGTHQPASFDHIMDGYDAGYYSYLWSKVYALSIVDTFKRDGMTNQTTGMKFRQEILARGNMEDGSVLLKNFLGKEPDMEALYRHIGIHMSQPASGT</sequence>
<evidence type="ECO:0000313" key="10">
    <source>
        <dbReference type="Proteomes" id="UP000002457"/>
    </source>
</evidence>
<evidence type="ECO:0000256" key="4">
    <source>
        <dbReference type="ARBA" id="ARBA00022723"/>
    </source>
</evidence>
<dbReference type="STRING" id="521011.Mpal_0768"/>
<dbReference type="Gene3D" id="1.20.1050.40">
    <property type="entry name" value="Endopeptidase. Chain P, domain 1"/>
    <property type="match status" value="1"/>
</dbReference>
<evidence type="ECO:0000256" key="3">
    <source>
        <dbReference type="ARBA" id="ARBA00022670"/>
    </source>
</evidence>
<dbReference type="AlphaFoldDB" id="B8GG56"/>
<dbReference type="InterPro" id="IPR024077">
    <property type="entry name" value="Neurolysin/TOP_dom2"/>
</dbReference>
<dbReference type="Gene3D" id="1.10.1370.10">
    <property type="entry name" value="Neurolysin, domain 3"/>
    <property type="match status" value="1"/>
</dbReference>
<dbReference type="PANTHER" id="PTHR11804">
    <property type="entry name" value="PROTEASE M3 THIMET OLIGOPEPTIDASE-RELATED"/>
    <property type="match status" value="1"/>
</dbReference>
<name>B8GG56_METPE</name>
<dbReference type="InterPro" id="IPR024079">
    <property type="entry name" value="MetalloPept_cat_dom_sf"/>
</dbReference>
<dbReference type="HOGENOM" id="CLU_001805_2_0_2"/>
<dbReference type="GO" id="GO:0004222">
    <property type="term" value="F:metalloendopeptidase activity"/>
    <property type="evidence" value="ECO:0007669"/>
    <property type="project" value="InterPro"/>
</dbReference>
<evidence type="ECO:0000256" key="5">
    <source>
        <dbReference type="ARBA" id="ARBA00022801"/>
    </source>
</evidence>
<evidence type="ECO:0000256" key="2">
    <source>
        <dbReference type="ARBA" id="ARBA00006040"/>
    </source>
</evidence>
<reference evidence="9 10" key="1">
    <citation type="journal article" date="2015" name="Genome Announc.">
        <title>Complete Genome Sequence of Methanosphaerula palustris E1-9CT, a Hydrogenotrophic Methanogen Isolated from a Minerotrophic Fen Peatland.</title>
        <authorList>
            <person name="Cadillo-Quiroz H."/>
            <person name="Browne P."/>
            <person name="Kyrpides N."/>
            <person name="Woyke T."/>
            <person name="Goodwin L."/>
            <person name="Detter C."/>
            <person name="Yavitt J.B."/>
            <person name="Zinder S.H."/>
        </authorList>
    </citation>
    <scope>NUCLEOTIDE SEQUENCE [LARGE SCALE GENOMIC DNA]</scope>
    <source>
        <strain evidence="10">ATCC BAA-1556 / DSM 19958 / E1-9c</strain>
    </source>
</reference>
<evidence type="ECO:0000256" key="1">
    <source>
        <dbReference type="ARBA" id="ARBA00001947"/>
    </source>
</evidence>
<feature type="domain" description="Peptidase M3A/M3B catalytic" evidence="8">
    <location>
        <begin position="247"/>
        <end position="691"/>
    </location>
</feature>
<keyword evidence="5 9" id="KW-0378">Hydrolase</keyword>
<dbReference type="GeneID" id="7270509"/>
<dbReference type="InterPro" id="IPR024080">
    <property type="entry name" value="Neurolysin/TOP_N"/>
</dbReference>
<proteinExistence type="inferred from homology"/>
<dbReference type="CDD" id="cd06455">
    <property type="entry name" value="M3A_TOP"/>
    <property type="match status" value="1"/>
</dbReference>
<keyword evidence="4" id="KW-0479">Metal-binding</keyword>
<dbReference type="Proteomes" id="UP000002457">
    <property type="component" value="Chromosome"/>
</dbReference>
<keyword evidence="10" id="KW-1185">Reference proteome</keyword>
<dbReference type="GO" id="GO:0046872">
    <property type="term" value="F:metal ion binding"/>
    <property type="evidence" value="ECO:0007669"/>
    <property type="project" value="UniProtKB-KW"/>
</dbReference>
<dbReference type="Pfam" id="PF01432">
    <property type="entry name" value="Peptidase_M3"/>
    <property type="match status" value="1"/>
</dbReference>
<keyword evidence="3" id="KW-0645">Protease</keyword>
<dbReference type="PANTHER" id="PTHR11804:SF84">
    <property type="entry name" value="SACCHAROLYSIN"/>
    <property type="match status" value="1"/>
</dbReference>
<evidence type="ECO:0000256" key="6">
    <source>
        <dbReference type="ARBA" id="ARBA00022833"/>
    </source>
</evidence>
<dbReference type="GO" id="GO:0006518">
    <property type="term" value="P:peptide metabolic process"/>
    <property type="evidence" value="ECO:0007669"/>
    <property type="project" value="TreeGrafter"/>
</dbReference>
<evidence type="ECO:0000256" key="7">
    <source>
        <dbReference type="ARBA" id="ARBA00023049"/>
    </source>
</evidence>
<keyword evidence="7" id="KW-0482">Metalloprotease</keyword>
<dbReference type="InterPro" id="IPR001567">
    <property type="entry name" value="Pept_M3A_M3B_dom"/>
</dbReference>
<comment type="cofactor">
    <cofactor evidence="1">
        <name>Zn(2+)</name>
        <dbReference type="ChEBI" id="CHEBI:29105"/>
    </cofactor>
</comment>
<dbReference type="KEGG" id="mpl:Mpal_0768"/>
<organism evidence="9 10">
    <name type="scientific">Methanosphaerula palustris (strain ATCC BAA-1556 / DSM 19958 / E1-9c)</name>
    <dbReference type="NCBI Taxonomy" id="521011"/>
    <lineage>
        <taxon>Archaea</taxon>
        <taxon>Methanobacteriati</taxon>
        <taxon>Methanobacteriota</taxon>
        <taxon>Stenosarchaea group</taxon>
        <taxon>Methanomicrobia</taxon>
        <taxon>Methanomicrobiales</taxon>
        <taxon>Methanoregulaceae</taxon>
        <taxon>Methanosphaerula</taxon>
    </lineage>
</organism>
<dbReference type="GO" id="GO:0006508">
    <property type="term" value="P:proteolysis"/>
    <property type="evidence" value="ECO:0007669"/>
    <property type="project" value="UniProtKB-KW"/>
</dbReference>